<organism evidence="1 2">
    <name type="scientific">Brassica carinata</name>
    <name type="common">Ethiopian mustard</name>
    <name type="synonym">Abyssinian cabbage</name>
    <dbReference type="NCBI Taxonomy" id="52824"/>
    <lineage>
        <taxon>Eukaryota</taxon>
        <taxon>Viridiplantae</taxon>
        <taxon>Streptophyta</taxon>
        <taxon>Embryophyta</taxon>
        <taxon>Tracheophyta</taxon>
        <taxon>Spermatophyta</taxon>
        <taxon>Magnoliopsida</taxon>
        <taxon>eudicotyledons</taxon>
        <taxon>Gunneridae</taxon>
        <taxon>Pentapetalae</taxon>
        <taxon>rosids</taxon>
        <taxon>malvids</taxon>
        <taxon>Brassicales</taxon>
        <taxon>Brassicaceae</taxon>
        <taxon>Brassiceae</taxon>
        <taxon>Brassica</taxon>
    </lineage>
</organism>
<keyword evidence="2" id="KW-1185">Reference proteome</keyword>
<evidence type="ECO:0000313" key="2">
    <source>
        <dbReference type="Proteomes" id="UP000886595"/>
    </source>
</evidence>
<dbReference type="OrthoDB" id="2143914at2759"/>
<evidence type="ECO:0000313" key="1">
    <source>
        <dbReference type="EMBL" id="KAG2261053.1"/>
    </source>
</evidence>
<dbReference type="Proteomes" id="UP000886595">
    <property type="component" value="Unassembled WGS sequence"/>
</dbReference>
<dbReference type="AlphaFoldDB" id="A0A8X7Q1A8"/>
<comment type="caution">
    <text evidence="1">The sequence shown here is derived from an EMBL/GenBank/DDBJ whole genome shotgun (WGS) entry which is preliminary data.</text>
</comment>
<gene>
    <name evidence="1" type="ORF">Bca52824_068132</name>
</gene>
<proteinExistence type="predicted"/>
<protein>
    <submittedName>
        <fullName evidence="1">Uncharacterized protein</fullName>
    </submittedName>
</protein>
<dbReference type="EMBL" id="JAAMPC010000014">
    <property type="protein sequence ID" value="KAG2261053.1"/>
    <property type="molecule type" value="Genomic_DNA"/>
</dbReference>
<name>A0A8X7Q1A8_BRACI</name>
<sequence length="116" mass="13616">MSTLMMDAHRQQQQYPLVNPELLKLATSLFSQNQNPNYVVDHHDSSTHENHTVYHHDVNQTGVNQYQTDHQELQFCLPPFPNEAQFNDIDQQFNGFGEHTRFNLEYVGPRLQYSNV</sequence>
<accession>A0A8X7Q1A8</accession>
<reference evidence="1 2" key="1">
    <citation type="submission" date="2020-02" db="EMBL/GenBank/DDBJ databases">
        <authorList>
            <person name="Ma Q."/>
            <person name="Huang Y."/>
            <person name="Song X."/>
            <person name="Pei D."/>
        </authorList>
    </citation>
    <scope>NUCLEOTIDE SEQUENCE [LARGE SCALE GENOMIC DNA]</scope>
    <source>
        <strain evidence="1">Sxm20200214</strain>
        <tissue evidence="1">Leaf</tissue>
    </source>
</reference>